<organism evidence="5 6">
    <name type="scientific">Arthrobacter methylotrophus</name>
    <dbReference type="NCBI Taxonomy" id="121291"/>
    <lineage>
        <taxon>Bacteria</taxon>
        <taxon>Bacillati</taxon>
        <taxon>Actinomycetota</taxon>
        <taxon>Actinomycetes</taxon>
        <taxon>Micrococcales</taxon>
        <taxon>Micrococcaceae</taxon>
        <taxon>Arthrobacter</taxon>
    </lineage>
</organism>
<comment type="caution">
    <text evidence="5">The sequence shown here is derived from an EMBL/GenBank/DDBJ whole genome shotgun (WGS) entry which is preliminary data.</text>
</comment>
<dbReference type="PANTHER" id="PTHR47235:SF1">
    <property type="entry name" value="BLR6548 PROTEIN"/>
    <property type="match status" value="1"/>
</dbReference>
<proteinExistence type="inferred from homology"/>
<dbReference type="EMBL" id="JBHMBH010000006">
    <property type="protein sequence ID" value="MFB9712706.1"/>
    <property type="molecule type" value="Genomic_DNA"/>
</dbReference>
<evidence type="ECO:0000313" key="5">
    <source>
        <dbReference type="EMBL" id="MFB9712706.1"/>
    </source>
</evidence>
<dbReference type="PANTHER" id="PTHR47235">
    <property type="entry name" value="BLR6548 PROTEIN"/>
    <property type="match status" value="1"/>
</dbReference>
<dbReference type="InterPro" id="IPR028082">
    <property type="entry name" value="Peripla_BP_I"/>
</dbReference>
<evidence type="ECO:0000259" key="4">
    <source>
        <dbReference type="Pfam" id="PF13458"/>
    </source>
</evidence>
<dbReference type="Pfam" id="PF13458">
    <property type="entry name" value="Peripla_BP_6"/>
    <property type="match status" value="1"/>
</dbReference>
<gene>
    <name evidence="5" type="ORF">ACFFPI_00855</name>
</gene>
<evidence type="ECO:0000256" key="1">
    <source>
        <dbReference type="ARBA" id="ARBA00010062"/>
    </source>
</evidence>
<dbReference type="InterPro" id="IPR028081">
    <property type="entry name" value="Leu-bd"/>
</dbReference>
<dbReference type="Gene3D" id="3.40.50.2300">
    <property type="match status" value="2"/>
</dbReference>
<keyword evidence="2 3" id="KW-0732">Signal</keyword>
<feature type="domain" description="Leucine-binding protein" evidence="4">
    <location>
        <begin position="53"/>
        <end position="383"/>
    </location>
</feature>
<name>A0ABV5UJY5_9MICC</name>
<keyword evidence="6" id="KW-1185">Reference proteome</keyword>
<comment type="similarity">
    <text evidence="1">Belongs to the leucine-binding protein family.</text>
</comment>
<dbReference type="PROSITE" id="PS51257">
    <property type="entry name" value="PROKAR_LIPOPROTEIN"/>
    <property type="match status" value="1"/>
</dbReference>
<evidence type="ECO:0000256" key="3">
    <source>
        <dbReference type="SAM" id="SignalP"/>
    </source>
</evidence>
<evidence type="ECO:0000313" key="6">
    <source>
        <dbReference type="Proteomes" id="UP001589536"/>
    </source>
</evidence>
<reference evidence="5 6" key="1">
    <citation type="submission" date="2024-09" db="EMBL/GenBank/DDBJ databases">
        <authorList>
            <person name="Sun Q."/>
            <person name="Mori K."/>
        </authorList>
    </citation>
    <scope>NUCLEOTIDE SEQUENCE [LARGE SCALE GENOMIC DNA]</scope>
    <source>
        <strain evidence="5 6">JCM 13519</strain>
    </source>
</reference>
<feature type="signal peptide" evidence="3">
    <location>
        <begin position="1"/>
        <end position="27"/>
    </location>
</feature>
<feature type="chain" id="PRO_5046712073" evidence="3">
    <location>
        <begin position="28"/>
        <end position="427"/>
    </location>
</feature>
<protein>
    <submittedName>
        <fullName evidence="5">ABC transporter substrate-binding protein</fullName>
    </submittedName>
</protein>
<dbReference type="Proteomes" id="UP001589536">
    <property type="component" value="Unassembled WGS sequence"/>
</dbReference>
<dbReference type="RefSeq" id="WP_345049812.1">
    <property type="nucleotide sequence ID" value="NZ_BAABED010000001.1"/>
</dbReference>
<accession>A0ABV5UJY5</accession>
<evidence type="ECO:0000256" key="2">
    <source>
        <dbReference type="ARBA" id="ARBA00022729"/>
    </source>
</evidence>
<sequence length="427" mass="44502">MNKRTTSAARMMGIGLIALSMTVTATACGRSGPATAPAAEGGLASAPGFDGNKITLGVLGVTTGALAEPSGTILEGMQAYYKALNDKGGIAGKYKVDLLVRDTAYDPAKVIQEYNSSKANVLAYTQIFGTAMTNAILPDLNADGIIGIPSSGDGTLLHQPSIMMTTAPAEIDVINGIEWATSQPGQKNARVCYAALEGALGASSKDALYWGAGKMGLNTGTSVTLPLDGDYTPQIQELRRDGCQIIMTKGSGVVLTKLLSKAAEVGFAPQWMAPSSDWIPSMKASPLAAYMQAHLLLVKDATIYGDTNAAGMADMMAAHDKYTPNVTPVWLYTNGYSSAMALTSVIEKAIASGDLSRKGMMAAFNSTTALDFKGLQGNMPWGAPAVRAASSVYSVIGIDVSTQTGQKIKDFGVEGKTSKGYTFQNKK</sequence>
<dbReference type="SUPFAM" id="SSF53822">
    <property type="entry name" value="Periplasmic binding protein-like I"/>
    <property type="match status" value="1"/>
</dbReference>